<feature type="domain" description="RNase H type-1" evidence="1">
    <location>
        <begin position="110"/>
        <end position="214"/>
    </location>
</feature>
<sequence>MVRKLSVKTSPSDIVPVSASYIDDLPLGNRKRITPALSCTRGHLNEGSLQQHSKTEGEVLRAITPNPPRICVGAQKDISQNNTLAESHSLYNRQFILPRCMQSRRDNLDANGHVVSYKLHSFISVFSSEISAVYFALKYIDEHEIRKSILYTDSMSLWESLRSPSTHNPLIKEVKDFYRHLLSKGARIPFSSVPSHVGITGNELADKSAKSATEFLTRPIVYADVGSAVNQWCY</sequence>
<evidence type="ECO:0000313" key="2">
    <source>
        <dbReference type="EMBL" id="GBM46884.1"/>
    </source>
</evidence>
<proteinExistence type="predicted"/>
<dbReference type="GO" id="GO:0003676">
    <property type="term" value="F:nucleic acid binding"/>
    <property type="evidence" value="ECO:0007669"/>
    <property type="project" value="InterPro"/>
</dbReference>
<dbReference type="EMBL" id="BGPR01001157">
    <property type="protein sequence ID" value="GBM46884.1"/>
    <property type="molecule type" value="Genomic_DNA"/>
</dbReference>
<dbReference type="SUPFAM" id="SSF53098">
    <property type="entry name" value="Ribonuclease H-like"/>
    <property type="match status" value="1"/>
</dbReference>
<reference evidence="2 3" key="1">
    <citation type="journal article" date="2019" name="Sci. Rep.">
        <title>Orb-weaving spider Araneus ventricosus genome elucidates the spidroin gene catalogue.</title>
        <authorList>
            <person name="Kono N."/>
            <person name="Nakamura H."/>
            <person name="Ohtoshi R."/>
            <person name="Moran D.A.P."/>
            <person name="Shinohara A."/>
            <person name="Yoshida Y."/>
            <person name="Fujiwara M."/>
            <person name="Mori M."/>
            <person name="Tomita M."/>
            <person name="Arakawa K."/>
        </authorList>
    </citation>
    <scope>NUCLEOTIDE SEQUENCE [LARGE SCALE GENOMIC DNA]</scope>
</reference>
<dbReference type="Gene3D" id="3.30.420.10">
    <property type="entry name" value="Ribonuclease H-like superfamily/Ribonuclease H"/>
    <property type="match status" value="1"/>
</dbReference>
<dbReference type="InterPro" id="IPR002156">
    <property type="entry name" value="RNaseH_domain"/>
</dbReference>
<evidence type="ECO:0000313" key="3">
    <source>
        <dbReference type="Proteomes" id="UP000499080"/>
    </source>
</evidence>
<keyword evidence="3" id="KW-1185">Reference proteome</keyword>
<organism evidence="2 3">
    <name type="scientific">Araneus ventricosus</name>
    <name type="common">Orbweaver spider</name>
    <name type="synonym">Epeira ventricosa</name>
    <dbReference type="NCBI Taxonomy" id="182803"/>
    <lineage>
        <taxon>Eukaryota</taxon>
        <taxon>Metazoa</taxon>
        <taxon>Ecdysozoa</taxon>
        <taxon>Arthropoda</taxon>
        <taxon>Chelicerata</taxon>
        <taxon>Arachnida</taxon>
        <taxon>Araneae</taxon>
        <taxon>Araneomorphae</taxon>
        <taxon>Entelegynae</taxon>
        <taxon>Araneoidea</taxon>
        <taxon>Araneidae</taxon>
        <taxon>Araneus</taxon>
    </lineage>
</organism>
<name>A0A4Y2G4S0_ARAVE</name>
<gene>
    <name evidence="2" type="ORF">AVEN_10726_1</name>
</gene>
<dbReference type="InterPro" id="IPR036397">
    <property type="entry name" value="RNaseH_sf"/>
</dbReference>
<dbReference type="AlphaFoldDB" id="A0A4Y2G4S0"/>
<evidence type="ECO:0000259" key="1">
    <source>
        <dbReference type="PROSITE" id="PS50879"/>
    </source>
</evidence>
<protein>
    <recommendedName>
        <fullName evidence="1">RNase H type-1 domain-containing protein</fullName>
    </recommendedName>
</protein>
<dbReference type="PROSITE" id="PS50879">
    <property type="entry name" value="RNASE_H_1"/>
    <property type="match status" value="1"/>
</dbReference>
<dbReference type="Pfam" id="PF13456">
    <property type="entry name" value="RVT_3"/>
    <property type="match status" value="1"/>
</dbReference>
<dbReference type="Proteomes" id="UP000499080">
    <property type="component" value="Unassembled WGS sequence"/>
</dbReference>
<dbReference type="OrthoDB" id="8058536at2759"/>
<dbReference type="CDD" id="cd09276">
    <property type="entry name" value="Rnase_HI_RT_non_LTR"/>
    <property type="match status" value="1"/>
</dbReference>
<accession>A0A4Y2G4S0</accession>
<dbReference type="GO" id="GO:0004523">
    <property type="term" value="F:RNA-DNA hybrid ribonuclease activity"/>
    <property type="evidence" value="ECO:0007669"/>
    <property type="project" value="InterPro"/>
</dbReference>
<dbReference type="InterPro" id="IPR012337">
    <property type="entry name" value="RNaseH-like_sf"/>
</dbReference>
<comment type="caution">
    <text evidence="2">The sequence shown here is derived from an EMBL/GenBank/DDBJ whole genome shotgun (WGS) entry which is preliminary data.</text>
</comment>